<protein>
    <recommendedName>
        <fullName evidence="3">RNase H type-1 domain-containing protein</fullName>
    </recommendedName>
</protein>
<proteinExistence type="predicted"/>
<reference evidence="1 2" key="1">
    <citation type="journal article" date="2024" name="G3 (Bethesda)">
        <title>Genome assembly of Hibiscus sabdariffa L. provides insights into metabolisms of medicinal natural products.</title>
        <authorList>
            <person name="Kim T."/>
        </authorList>
    </citation>
    <scope>NUCLEOTIDE SEQUENCE [LARGE SCALE GENOMIC DNA]</scope>
    <source>
        <strain evidence="1">TK-2024</strain>
        <tissue evidence="1">Old leaves</tissue>
    </source>
</reference>
<accession>A0ABR1ZSB7</accession>
<sequence length="94" mass="10382">MRVLIWLKAENKDLVLNDGDWWTHPELSLLPISPLATEWIPPVEGTTKFNVNGSFIEHQAGCGGVLRNFKGDVSAIFSRPVDSFGANYAELVAI</sequence>
<gene>
    <name evidence="1" type="ORF">V6N11_068226</name>
</gene>
<evidence type="ECO:0000313" key="2">
    <source>
        <dbReference type="Proteomes" id="UP001396334"/>
    </source>
</evidence>
<comment type="caution">
    <text evidence="1">The sequence shown here is derived from an EMBL/GenBank/DDBJ whole genome shotgun (WGS) entry which is preliminary data.</text>
</comment>
<keyword evidence="2" id="KW-1185">Reference proteome</keyword>
<evidence type="ECO:0008006" key="3">
    <source>
        <dbReference type="Google" id="ProtNLM"/>
    </source>
</evidence>
<dbReference type="Proteomes" id="UP001396334">
    <property type="component" value="Unassembled WGS sequence"/>
</dbReference>
<organism evidence="1 2">
    <name type="scientific">Hibiscus sabdariffa</name>
    <name type="common">roselle</name>
    <dbReference type="NCBI Taxonomy" id="183260"/>
    <lineage>
        <taxon>Eukaryota</taxon>
        <taxon>Viridiplantae</taxon>
        <taxon>Streptophyta</taxon>
        <taxon>Embryophyta</taxon>
        <taxon>Tracheophyta</taxon>
        <taxon>Spermatophyta</taxon>
        <taxon>Magnoliopsida</taxon>
        <taxon>eudicotyledons</taxon>
        <taxon>Gunneridae</taxon>
        <taxon>Pentapetalae</taxon>
        <taxon>rosids</taxon>
        <taxon>malvids</taxon>
        <taxon>Malvales</taxon>
        <taxon>Malvaceae</taxon>
        <taxon>Malvoideae</taxon>
        <taxon>Hibiscus</taxon>
    </lineage>
</organism>
<name>A0ABR1ZSB7_9ROSI</name>
<evidence type="ECO:0000313" key="1">
    <source>
        <dbReference type="EMBL" id="KAK8483593.1"/>
    </source>
</evidence>
<dbReference type="EMBL" id="JBBPBN010000637">
    <property type="protein sequence ID" value="KAK8483593.1"/>
    <property type="molecule type" value="Genomic_DNA"/>
</dbReference>